<reference evidence="3" key="1">
    <citation type="journal article" date="2019" name="Int. J. Syst. Evol. Microbiol.">
        <title>The Global Catalogue of Microorganisms (GCM) 10K type strain sequencing project: providing services to taxonomists for standard genome sequencing and annotation.</title>
        <authorList>
            <consortium name="The Broad Institute Genomics Platform"/>
            <consortium name="The Broad Institute Genome Sequencing Center for Infectious Disease"/>
            <person name="Wu L."/>
            <person name="Ma J."/>
        </authorList>
    </citation>
    <scope>NUCLEOTIDE SEQUENCE [LARGE SCALE GENOMIC DNA]</scope>
    <source>
        <strain evidence="3">LMG 24813</strain>
    </source>
</reference>
<comment type="caution">
    <text evidence="2">The sequence shown here is derived from an EMBL/GenBank/DDBJ whole genome shotgun (WGS) entry which is preliminary data.</text>
</comment>
<proteinExistence type="predicted"/>
<name>A0ABV8P6F7_9BURK</name>
<dbReference type="RefSeq" id="WP_217963762.1">
    <property type="nucleotide sequence ID" value="NZ_JAHTBN010000002.1"/>
</dbReference>
<dbReference type="GO" id="GO:0016787">
    <property type="term" value="F:hydrolase activity"/>
    <property type="evidence" value="ECO:0007669"/>
    <property type="project" value="UniProtKB-KW"/>
</dbReference>
<protein>
    <submittedName>
        <fullName evidence="2">Alpha/beta fold hydrolase</fullName>
    </submittedName>
</protein>
<accession>A0ABV8P6F7</accession>
<sequence length="328" mass="35582">MIELETRDVNVNGIRLHVTALGKGPLVLLCHGFPETSHVWRRQLPALAQAGFRAVAPDLRGYGGSECPSDVAAFTTMDVIGDLVALVESEHAKDAVIVGGDWGASIAWLAAQLRPDVFRAVAALGVPMMRRAPVMPSRLFPRTESAVFYTHYFNEPGLAEQEFEQDVSATLRAIYFAASGQAGPRDDPRTPNPFGMVTNGQGLLDSLPIPAELPPWLTQSDLDVFVQSFKTSGFRGGLNYYRNLDRNWALQAALDGKNVDVPALFLVGERDTGLAIPGMGRIIEAMPDIVPQLRATKMIPGAGHWLQQEAPQEVNKALVDFLQGNLGS</sequence>
<evidence type="ECO:0000313" key="3">
    <source>
        <dbReference type="Proteomes" id="UP001595848"/>
    </source>
</evidence>
<dbReference type="Proteomes" id="UP001595848">
    <property type="component" value="Unassembled WGS sequence"/>
</dbReference>
<gene>
    <name evidence="2" type="ORF">ACFOY1_19880</name>
</gene>
<evidence type="ECO:0000313" key="2">
    <source>
        <dbReference type="EMBL" id="MFC4203217.1"/>
    </source>
</evidence>
<keyword evidence="3" id="KW-1185">Reference proteome</keyword>
<organism evidence="2 3">
    <name type="scientific">Candidimonas humi</name>
    <dbReference type="NCBI Taxonomy" id="683355"/>
    <lineage>
        <taxon>Bacteria</taxon>
        <taxon>Pseudomonadati</taxon>
        <taxon>Pseudomonadota</taxon>
        <taxon>Betaproteobacteria</taxon>
        <taxon>Burkholderiales</taxon>
        <taxon>Alcaligenaceae</taxon>
        <taxon>Candidimonas</taxon>
    </lineage>
</organism>
<feature type="domain" description="AB hydrolase-1" evidence="1">
    <location>
        <begin position="25"/>
        <end position="310"/>
    </location>
</feature>
<dbReference type="Pfam" id="PF00561">
    <property type="entry name" value="Abhydrolase_1"/>
    <property type="match status" value="1"/>
</dbReference>
<keyword evidence="2" id="KW-0378">Hydrolase</keyword>
<dbReference type="InterPro" id="IPR000073">
    <property type="entry name" value="AB_hydrolase_1"/>
</dbReference>
<evidence type="ECO:0000259" key="1">
    <source>
        <dbReference type="Pfam" id="PF00561"/>
    </source>
</evidence>
<dbReference type="PANTHER" id="PTHR43329">
    <property type="entry name" value="EPOXIDE HYDROLASE"/>
    <property type="match status" value="1"/>
</dbReference>
<dbReference type="EMBL" id="JBHSBV010000010">
    <property type="protein sequence ID" value="MFC4203217.1"/>
    <property type="molecule type" value="Genomic_DNA"/>
</dbReference>